<organism evidence="1 2">
    <name type="scientific">Populus alba</name>
    <name type="common">White poplar</name>
    <dbReference type="NCBI Taxonomy" id="43335"/>
    <lineage>
        <taxon>Eukaryota</taxon>
        <taxon>Viridiplantae</taxon>
        <taxon>Streptophyta</taxon>
        <taxon>Embryophyta</taxon>
        <taxon>Tracheophyta</taxon>
        <taxon>Spermatophyta</taxon>
        <taxon>Magnoliopsida</taxon>
        <taxon>eudicotyledons</taxon>
        <taxon>Gunneridae</taxon>
        <taxon>Pentapetalae</taxon>
        <taxon>rosids</taxon>
        <taxon>fabids</taxon>
        <taxon>Malpighiales</taxon>
        <taxon>Salicaceae</taxon>
        <taxon>Saliceae</taxon>
        <taxon>Populus</taxon>
    </lineage>
</organism>
<comment type="caution">
    <text evidence="1">The sequence shown here is derived from an EMBL/GenBank/DDBJ whole genome shotgun (WGS) entry which is preliminary data.</text>
</comment>
<reference evidence="1 2" key="1">
    <citation type="journal article" date="2024" name="Plant Biotechnol. J.">
        <title>Genome and CRISPR/Cas9 system of a widespread forest tree (Populus alba) in the world.</title>
        <authorList>
            <person name="Liu Y.J."/>
            <person name="Jiang P.F."/>
            <person name="Han X.M."/>
            <person name="Li X.Y."/>
            <person name="Wang H.M."/>
            <person name="Wang Y.J."/>
            <person name="Wang X.X."/>
            <person name="Zeng Q.Y."/>
        </authorList>
    </citation>
    <scope>NUCLEOTIDE SEQUENCE [LARGE SCALE GENOMIC DNA]</scope>
    <source>
        <strain evidence="2">cv. PAL-ZL1</strain>
    </source>
</reference>
<dbReference type="EMBL" id="RCHU02000015">
    <property type="protein sequence ID" value="KAL3570031.1"/>
    <property type="molecule type" value="Genomic_DNA"/>
</dbReference>
<dbReference type="Proteomes" id="UP000309997">
    <property type="component" value="Unassembled WGS sequence"/>
</dbReference>
<proteinExistence type="predicted"/>
<evidence type="ECO:0000313" key="2">
    <source>
        <dbReference type="Proteomes" id="UP000309997"/>
    </source>
</evidence>
<name>A0ACC4AVI6_POPAL</name>
<sequence length="122" mass="13338">MPYSQCLSHLLVLGGSFTVFMNILSTLGLNQCCGAEKSCYGFEVSPEESYAHVSSFLARTSIGNRNARTVDSTSSVTVREKDSKVQIHVDVEEASSVVKEVSDGQSTRANMLYAYYSFSACR</sequence>
<protein>
    <submittedName>
        <fullName evidence="1">Uncharacterized protein</fullName>
    </submittedName>
</protein>
<evidence type="ECO:0000313" key="1">
    <source>
        <dbReference type="EMBL" id="KAL3570031.1"/>
    </source>
</evidence>
<keyword evidence="2" id="KW-1185">Reference proteome</keyword>
<accession>A0ACC4AVI6</accession>
<gene>
    <name evidence="1" type="ORF">D5086_027280</name>
</gene>